<dbReference type="PANTHER" id="PTHR30471">
    <property type="entry name" value="DNA REPAIR PROTEIN RADC"/>
    <property type="match status" value="1"/>
</dbReference>
<evidence type="ECO:0000256" key="3">
    <source>
        <dbReference type="ARBA" id="ARBA00022723"/>
    </source>
</evidence>
<keyword evidence="3" id="KW-0479">Metal-binding</keyword>
<reference evidence="9 10" key="1">
    <citation type="submission" date="2023-07" db="EMBL/GenBank/DDBJ databases">
        <title>Genomic Encyclopedia of Type Strains, Phase IV (KMG-IV): sequencing the most valuable type-strain genomes for metagenomic binning, comparative biology and taxonomic classification.</title>
        <authorList>
            <person name="Goeker M."/>
        </authorList>
    </citation>
    <scope>NUCLEOTIDE SEQUENCE [LARGE SCALE GENOMIC DNA]</scope>
    <source>
        <strain evidence="9 10">DSM 1400</strain>
    </source>
</reference>
<dbReference type="NCBIfam" id="TIGR00608">
    <property type="entry name" value="radc"/>
    <property type="match status" value="1"/>
</dbReference>
<dbReference type="PROSITE" id="PS50249">
    <property type="entry name" value="MPN"/>
    <property type="match status" value="1"/>
</dbReference>
<organism evidence="9 10">
    <name type="scientific">Hathewaya limosa</name>
    <name type="common">Clostridium limosum</name>
    <dbReference type="NCBI Taxonomy" id="1536"/>
    <lineage>
        <taxon>Bacteria</taxon>
        <taxon>Bacillati</taxon>
        <taxon>Bacillota</taxon>
        <taxon>Clostridia</taxon>
        <taxon>Eubacteriales</taxon>
        <taxon>Clostridiaceae</taxon>
        <taxon>Hathewaya</taxon>
    </lineage>
</organism>
<evidence type="ECO:0000256" key="2">
    <source>
        <dbReference type="ARBA" id="ARBA00022670"/>
    </source>
</evidence>
<dbReference type="SUPFAM" id="SSF102712">
    <property type="entry name" value="JAB1/MPN domain"/>
    <property type="match status" value="1"/>
</dbReference>
<dbReference type="InterPro" id="IPR037518">
    <property type="entry name" value="MPN"/>
</dbReference>
<evidence type="ECO:0000313" key="10">
    <source>
        <dbReference type="Proteomes" id="UP001224418"/>
    </source>
</evidence>
<evidence type="ECO:0000256" key="5">
    <source>
        <dbReference type="ARBA" id="ARBA00022833"/>
    </source>
</evidence>
<dbReference type="RefSeq" id="WP_307355542.1">
    <property type="nucleotide sequence ID" value="NZ_BAAACJ010000033.1"/>
</dbReference>
<dbReference type="Pfam" id="PF20582">
    <property type="entry name" value="UPF0758_N"/>
    <property type="match status" value="1"/>
</dbReference>
<evidence type="ECO:0000313" key="9">
    <source>
        <dbReference type="EMBL" id="MDQ0479518.1"/>
    </source>
</evidence>
<dbReference type="PANTHER" id="PTHR30471:SF3">
    <property type="entry name" value="UPF0758 PROTEIN YEES-RELATED"/>
    <property type="match status" value="1"/>
</dbReference>
<evidence type="ECO:0000256" key="4">
    <source>
        <dbReference type="ARBA" id="ARBA00022801"/>
    </source>
</evidence>
<protein>
    <submittedName>
        <fullName evidence="9">DNA repair protein RadC</fullName>
    </submittedName>
</protein>
<proteinExistence type="inferred from homology"/>
<dbReference type="InterPro" id="IPR046778">
    <property type="entry name" value="UPF0758_N"/>
</dbReference>
<keyword evidence="6" id="KW-0482">Metalloprotease</keyword>
<evidence type="ECO:0000256" key="7">
    <source>
        <dbReference type="RuleBase" id="RU003797"/>
    </source>
</evidence>
<evidence type="ECO:0000256" key="6">
    <source>
        <dbReference type="ARBA" id="ARBA00023049"/>
    </source>
</evidence>
<dbReference type="InterPro" id="IPR001405">
    <property type="entry name" value="UPF0758"/>
</dbReference>
<dbReference type="Gene3D" id="3.40.140.10">
    <property type="entry name" value="Cytidine Deaminase, domain 2"/>
    <property type="match status" value="1"/>
</dbReference>
<keyword evidence="10" id="KW-1185">Reference proteome</keyword>
<dbReference type="Proteomes" id="UP001224418">
    <property type="component" value="Unassembled WGS sequence"/>
</dbReference>
<evidence type="ECO:0000259" key="8">
    <source>
        <dbReference type="PROSITE" id="PS50249"/>
    </source>
</evidence>
<dbReference type="CDD" id="cd08071">
    <property type="entry name" value="MPN_DUF2466"/>
    <property type="match status" value="1"/>
</dbReference>
<keyword evidence="2" id="KW-0645">Protease</keyword>
<accession>A0ABU0JR14</accession>
<feature type="domain" description="MPN" evidence="8">
    <location>
        <begin position="106"/>
        <end position="228"/>
    </location>
</feature>
<comment type="similarity">
    <text evidence="1 7">Belongs to the UPF0758 family.</text>
</comment>
<dbReference type="Pfam" id="PF04002">
    <property type="entry name" value="RadC"/>
    <property type="match status" value="1"/>
</dbReference>
<dbReference type="InterPro" id="IPR020891">
    <property type="entry name" value="UPF0758_CS"/>
</dbReference>
<gene>
    <name evidence="9" type="ORF">QOZ93_001259</name>
</gene>
<keyword evidence="5" id="KW-0862">Zinc</keyword>
<name>A0ABU0JR14_HATLI</name>
<comment type="caution">
    <text evidence="9">The sequence shown here is derived from an EMBL/GenBank/DDBJ whole genome shotgun (WGS) entry which is preliminary data.</text>
</comment>
<dbReference type="NCBIfam" id="NF000642">
    <property type="entry name" value="PRK00024.1"/>
    <property type="match status" value="1"/>
</dbReference>
<dbReference type="InterPro" id="IPR025657">
    <property type="entry name" value="RadC_JAB"/>
</dbReference>
<evidence type="ECO:0000256" key="1">
    <source>
        <dbReference type="ARBA" id="ARBA00010243"/>
    </source>
</evidence>
<sequence length="228" mass="25945">MEENIIIKELPVNERPRERLLRYGPEYLSNTELIAIILRTGHKKENILNLSSRIIKEAGGFNKLLSCTKEDFLKLKGIGEAKAAQLIALGEISKRFKSYKAGEEYKISSPKDAAFYVMEEMRCLEQEILKVVMLNVKNKVIFEKNVSIGSINSSIVHPREIFKEAILKNSASIIIFHNHPSGDPWPSKEDINVTIRIKESGKILGIQLLDHIIIGNRKFISLKEHNLL</sequence>
<dbReference type="EMBL" id="JAUSWN010000009">
    <property type="protein sequence ID" value="MDQ0479518.1"/>
    <property type="molecule type" value="Genomic_DNA"/>
</dbReference>
<keyword evidence="4" id="KW-0378">Hydrolase</keyword>
<dbReference type="PROSITE" id="PS01302">
    <property type="entry name" value="UPF0758"/>
    <property type="match status" value="1"/>
</dbReference>